<evidence type="ECO:0000313" key="1">
    <source>
        <dbReference type="EMBL" id="TMP88538.1"/>
    </source>
</evidence>
<evidence type="ECO:0000313" key="2">
    <source>
        <dbReference type="Proteomes" id="UP000305874"/>
    </source>
</evidence>
<dbReference type="AlphaFoldDB" id="A0A5S3Z8K1"/>
<sequence>MDAIDIATNEQERELSRALTYRKPEPPKQSTGRCWNCKEPVEQGRRWCDKQCMTEWEQLHDRNR</sequence>
<dbReference type="EMBL" id="PNCG01000002">
    <property type="protein sequence ID" value="TMP88538.1"/>
    <property type="molecule type" value="Genomic_DNA"/>
</dbReference>
<comment type="caution">
    <text evidence="1">The sequence shown here is derived from an EMBL/GenBank/DDBJ whole genome shotgun (WGS) entry which is preliminary data.</text>
</comment>
<accession>A0A5S3Z8K1</accession>
<gene>
    <name evidence="1" type="ORF">CWC05_03655</name>
</gene>
<proteinExistence type="predicted"/>
<reference evidence="1 2" key="1">
    <citation type="submission" date="2017-12" db="EMBL/GenBank/DDBJ databases">
        <authorList>
            <person name="Paulsen S."/>
            <person name="Gram L.K."/>
        </authorList>
    </citation>
    <scope>NUCLEOTIDE SEQUENCE [LARGE SCALE GENOMIC DNA]</scope>
    <source>
        <strain evidence="1 2">S2897</strain>
    </source>
</reference>
<protein>
    <recommendedName>
        <fullName evidence="3">DUF2116 family Zn-ribbon domain-containing protein</fullName>
    </recommendedName>
</protein>
<evidence type="ECO:0008006" key="3">
    <source>
        <dbReference type="Google" id="ProtNLM"/>
    </source>
</evidence>
<name>A0A5S3Z8K1_9GAMM</name>
<organism evidence="1 2">
    <name type="scientific">Pseudoalteromonas ruthenica</name>
    <dbReference type="NCBI Taxonomy" id="151081"/>
    <lineage>
        <taxon>Bacteria</taxon>
        <taxon>Pseudomonadati</taxon>
        <taxon>Pseudomonadota</taxon>
        <taxon>Gammaproteobacteria</taxon>
        <taxon>Alteromonadales</taxon>
        <taxon>Pseudoalteromonadaceae</taxon>
        <taxon>Pseudoalteromonas</taxon>
    </lineage>
</organism>
<reference evidence="2" key="2">
    <citation type="submission" date="2019-06" db="EMBL/GenBank/DDBJ databases">
        <title>Co-occurence of chitin degradation, pigmentation and bioactivity in marine Pseudoalteromonas.</title>
        <authorList>
            <person name="Sonnenschein E.C."/>
            <person name="Bech P.K."/>
        </authorList>
    </citation>
    <scope>NUCLEOTIDE SEQUENCE [LARGE SCALE GENOMIC DNA]</scope>
    <source>
        <strain evidence="2">S2897</strain>
    </source>
</reference>
<dbReference type="RefSeq" id="WP_138547408.1">
    <property type="nucleotide sequence ID" value="NZ_DJHQ01000006.1"/>
</dbReference>
<dbReference type="Proteomes" id="UP000305874">
    <property type="component" value="Unassembled WGS sequence"/>
</dbReference>